<dbReference type="EMBL" id="JABCJE010000004">
    <property type="protein sequence ID" value="NVO24017.1"/>
    <property type="molecule type" value="Genomic_DNA"/>
</dbReference>
<evidence type="ECO:0000256" key="6">
    <source>
        <dbReference type="ARBA" id="ARBA00022723"/>
    </source>
</evidence>
<keyword evidence="4" id="KW-0055">Arginine biosynthesis</keyword>
<dbReference type="Pfam" id="PF01546">
    <property type="entry name" value="Peptidase_M20"/>
    <property type="match status" value="1"/>
</dbReference>
<dbReference type="InterPro" id="IPR010169">
    <property type="entry name" value="AcOrn-deacetyl"/>
</dbReference>
<organism evidence="11 12">
    <name type="scientific">Donghicola mangrovi</name>
    <dbReference type="NCBI Taxonomy" id="2729614"/>
    <lineage>
        <taxon>Bacteria</taxon>
        <taxon>Pseudomonadati</taxon>
        <taxon>Pseudomonadota</taxon>
        <taxon>Alphaproteobacteria</taxon>
        <taxon>Rhodobacterales</taxon>
        <taxon>Roseobacteraceae</taxon>
        <taxon>Donghicola</taxon>
    </lineage>
</organism>
<comment type="cofactor">
    <cofactor evidence="1">
        <name>Zn(2+)</name>
        <dbReference type="ChEBI" id="CHEBI:29105"/>
    </cofactor>
</comment>
<dbReference type="EC" id="3.5.1.16" evidence="11"/>
<name>A0A850Q2Z8_9RHOB</name>
<comment type="similarity">
    <text evidence="2">Belongs to the peptidase M20A family. ArgE subfamily.</text>
</comment>
<dbReference type="GO" id="GO:0046872">
    <property type="term" value="F:metal ion binding"/>
    <property type="evidence" value="ECO:0007669"/>
    <property type="project" value="UniProtKB-KW"/>
</dbReference>
<evidence type="ECO:0000256" key="4">
    <source>
        <dbReference type="ARBA" id="ARBA00022571"/>
    </source>
</evidence>
<dbReference type="CDD" id="cd03894">
    <property type="entry name" value="M20_ArgE"/>
    <property type="match status" value="1"/>
</dbReference>
<evidence type="ECO:0000256" key="7">
    <source>
        <dbReference type="ARBA" id="ARBA00022801"/>
    </source>
</evidence>
<evidence type="ECO:0000259" key="10">
    <source>
        <dbReference type="Pfam" id="PF07687"/>
    </source>
</evidence>
<keyword evidence="5" id="KW-0028">Amino-acid biosynthesis</keyword>
<proteinExistence type="inferred from homology"/>
<comment type="caution">
    <text evidence="11">The sequence shown here is derived from an EMBL/GenBank/DDBJ whole genome shotgun (WGS) entry which is preliminary data.</text>
</comment>
<dbReference type="InterPro" id="IPR001261">
    <property type="entry name" value="ArgE/DapE_CS"/>
</dbReference>
<evidence type="ECO:0000256" key="5">
    <source>
        <dbReference type="ARBA" id="ARBA00022605"/>
    </source>
</evidence>
<keyword evidence="7 11" id="KW-0378">Hydrolase</keyword>
<reference evidence="11 12" key="1">
    <citation type="submission" date="2020-04" db="EMBL/GenBank/DDBJ databases">
        <title>Donghicola sp., a member of the Rhodobacteraceae family isolated from mangrove forest in Thailand.</title>
        <authorList>
            <person name="Charoenyingcharoen P."/>
            <person name="Yukphan P."/>
        </authorList>
    </citation>
    <scope>NUCLEOTIDE SEQUENCE [LARGE SCALE GENOMIC DNA]</scope>
    <source>
        <strain evidence="11 12">B5-SW-15</strain>
    </source>
</reference>
<gene>
    <name evidence="11" type="primary">argE</name>
    <name evidence="11" type="ORF">HJ536_11685</name>
</gene>
<dbReference type="PANTHER" id="PTHR43808:SF31">
    <property type="entry name" value="N-ACETYL-L-CITRULLINE DEACETYLASE"/>
    <property type="match status" value="1"/>
</dbReference>
<dbReference type="NCBIfam" id="NF005710">
    <property type="entry name" value="PRK07522.1"/>
    <property type="match status" value="1"/>
</dbReference>
<evidence type="ECO:0000313" key="11">
    <source>
        <dbReference type="EMBL" id="NVO24017.1"/>
    </source>
</evidence>
<dbReference type="InterPro" id="IPR036264">
    <property type="entry name" value="Bact_exopeptidase_dim_dom"/>
</dbReference>
<evidence type="ECO:0000256" key="2">
    <source>
        <dbReference type="ARBA" id="ARBA00005691"/>
    </source>
</evidence>
<keyword evidence="6" id="KW-0479">Metal-binding</keyword>
<dbReference type="SUPFAM" id="SSF53187">
    <property type="entry name" value="Zn-dependent exopeptidases"/>
    <property type="match status" value="1"/>
</dbReference>
<protein>
    <submittedName>
        <fullName evidence="11">Acetylornithine deacetylase</fullName>
        <ecNumber evidence="11">3.5.1.16</ecNumber>
    </submittedName>
</protein>
<keyword evidence="8" id="KW-0862">Zinc</keyword>
<dbReference type="Proteomes" id="UP000592216">
    <property type="component" value="Unassembled WGS sequence"/>
</dbReference>
<evidence type="ECO:0000256" key="9">
    <source>
        <dbReference type="ARBA" id="ARBA00023285"/>
    </source>
</evidence>
<dbReference type="SUPFAM" id="SSF55031">
    <property type="entry name" value="Bacterial exopeptidase dimerisation domain"/>
    <property type="match status" value="1"/>
</dbReference>
<dbReference type="InterPro" id="IPR011650">
    <property type="entry name" value="Peptidase_M20_dimer"/>
</dbReference>
<feature type="domain" description="Peptidase M20 dimerisation" evidence="10">
    <location>
        <begin position="174"/>
        <end position="273"/>
    </location>
</feature>
<dbReference type="NCBIfam" id="TIGR01892">
    <property type="entry name" value="AcOrn-deacetyl"/>
    <property type="match status" value="1"/>
</dbReference>
<evidence type="ECO:0000256" key="1">
    <source>
        <dbReference type="ARBA" id="ARBA00001947"/>
    </source>
</evidence>
<evidence type="ECO:0000256" key="8">
    <source>
        <dbReference type="ARBA" id="ARBA00022833"/>
    </source>
</evidence>
<keyword evidence="3" id="KW-0963">Cytoplasm</keyword>
<dbReference type="InterPro" id="IPR050072">
    <property type="entry name" value="Peptidase_M20A"/>
</dbReference>
<sequence>MADRYTPEQMLERLVGFPTVVGQSNGALMEFVSDYLTGHGIPHHLLQGPEGDRYNLLATLGDPAVPGYILSGHADVVPAGEPEWLADPFILRREGDRLIGRGACDMKGYVAAVLAMAPDLTAMPLTAPIHIALSYDEEAGCKGVSHLIAALPDLIAPPLGCFVGEPSGMTPVLAHKGKAALRLTAKGISGHSSRPDLGVNAIHALLPVLMSAAEQAETLKSGPSDDRFAPPYSSLQIGTVAGGQAVNIIPDHASAQIEARAIAGIAPETLLAPIIASCPPEVTAEIISSYPALALAPDAPLALLAERLSGNSPIGAVSYGTEAGLFQQAGIPSVICGPGDISRAHKPEEYLTTHELDAAAQMVLALGRHLSA</sequence>
<accession>A0A850Q2Z8</accession>
<dbReference type="PROSITE" id="PS00759">
    <property type="entry name" value="ARGE_DAPE_CPG2_2"/>
    <property type="match status" value="1"/>
</dbReference>
<dbReference type="PANTHER" id="PTHR43808">
    <property type="entry name" value="ACETYLORNITHINE DEACETYLASE"/>
    <property type="match status" value="1"/>
</dbReference>
<dbReference type="Gene3D" id="3.40.630.10">
    <property type="entry name" value="Zn peptidases"/>
    <property type="match status" value="1"/>
</dbReference>
<dbReference type="AlphaFoldDB" id="A0A850Q2Z8"/>
<dbReference type="Gene3D" id="3.30.70.360">
    <property type="match status" value="1"/>
</dbReference>
<dbReference type="GO" id="GO:0008777">
    <property type="term" value="F:acetylornithine deacetylase activity"/>
    <property type="evidence" value="ECO:0007669"/>
    <property type="project" value="UniProtKB-EC"/>
</dbReference>
<dbReference type="GO" id="GO:0006526">
    <property type="term" value="P:L-arginine biosynthetic process"/>
    <property type="evidence" value="ECO:0007669"/>
    <property type="project" value="UniProtKB-KW"/>
</dbReference>
<keyword evidence="9" id="KW-0170">Cobalt</keyword>
<evidence type="ECO:0000256" key="3">
    <source>
        <dbReference type="ARBA" id="ARBA00022490"/>
    </source>
</evidence>
<dbReference type="RefSeq" id="WP_177157831.1">
    <property type="nucleotide sequence ID" value="NZ_JABCJE010000004.1"/>
</dbReference>
<dbReference type="Pfam" id="PF07687">
    <property type="entry name" value="M20_dimer"/>
    <property type="match status" value="1"/>
</dbReference>
<dbReference type="InterPro" id="IPR002933">
    <property type="entry name" value="Peptidase_M20"/>
</dbReference>
<evidence type="ECO:0000313" key="12">
    <source>
        <dbReference type="Proteomes" id="UP000592216"/>
    </source>
</evidence>